<organism evidence="1 2">
    <name type="scientific">Rhizophagus irregularis</name>
    <dbReference type="NCBI Taxonomy" id="588596"/>
    <lineage>
        <taxon>Eukaryota</taxon>
        <taxon>Fungi</taxon>
        <taxon>Fungi incertae sedis</taxon>
        <taxon>Mucoromycota</taxon>
        <taxon>Glomeromycotina</taxon>
        <taxon>Glomeromycetes</taxon>
        <taxon>Glomerales</taxon>
        <taxon>Glomeraceae</taxon>
        <taxon>Rhizophagus</taxon>
    </lineage>
</organism>
<evidence type="ECO:0000313" key="2">
    <source>
        <dbReference type="Proteomes" id="UP000234323"/>
    </source>
</evidence>
<dbReference type="EMBL" id="LLXI01003997">
    <property type="protein sequence ID" value="PKY60137.1"/>
    <property type="molecule type" value="Genomic_DNA"/>
</dbReference>
<keyword evidence="2" id="KW-1185">Reference proteome</keyword>
<comment type="caution">
    <text evidence="1">The sequence shown here is derived from an EMBL/GenBank/DDBJ whole genome shotgun (WGS) entry which is preliminary data.</text>
</comment>
<sequence length="99" mass="11571">MTLKQKLMEVGLKWYKISNIGEKRMRNFLHELAKECFIDVIGYKITNHNIQKTLVELLKNLGFSDIEVMSVLQHHSLNGLKSYKRSKFKMQDLCLNGLS</sequence>
<name>A0A2I1HMP5_9GLOM</name>
<protein>
    <submittedName>
        <fullName evidence="1">Uncharacterized protein</fullName>
    </submittedName>
</protein>
<proteinExistence type="predicted"/>
<reference evidence="1 2" key="1">
    <citation type="submission" date="2015-10" db="EMBL/GenBank/DDBJ databases">
        <title>Genome analyses suggest a sexual origin of heterokaryosis in a supposedly ancient asexual fungus.</title>
        <authorList>
            <person name="Ropars J."/>
            <person name="Sedzielewska K."/>
            <person name="Noel J."/>
            <person name="Charron P."/>
            <person name="Farinelli L."/>
            <person name="Marton T."/>
            <person name="Kruger M."/>
            <person name="Pelin A."/>
            <person name="Brachmann A."/>
            <person name="Corradi N."/>
        </authorList>
    </citation>
    <scope>NUCLEOTIDE SEQUENCE [LARGE SCALE GENOMIC DNA]</scope>
    <source>
        <strain evidence="1 2">A4</strain>
    </source>
</reference>
<dbReference type="AlphaFoldDB" id="A0A2I1HMP5"/>
<accession>A0A2I1HMP5</accession>
<evidence type="ECO:0000313" key="1">
    <source>
        <dbReference type="EMBL" id="PKY60137.1"/>
    </source>
</evidence>
<gene>
    <name evidence="1" type="ORF">RhiirA4_483487</name>
</gene>
<dbReference type="Proteomes" id="UP000234323">
    <property type="component" value="Unassembled WGS sequence"/>
</dbReference>